<dbReference type="GO" id="GO:0060271">
    <property type="term" value="P:cilium assembly"/>
    <property type="evidence" value="ECO:0007669"/>
    <property type="project" value="TreeGrafter"/>
</dbReference>
<dbReference type="InterPro" id="IPR019412">
    <property type="entry name" value="IML2/TPR_39"/>
</dbReference>
<evidence type="ECO:0000313" key="1">
    <source>
        <dbReference type="EMBL" id="CEK54023.1"/>
    </source>
</evidence>
<organism evidence="1">
    <name type="scientific">Arion vulgaris</name>
    <dbReference type="NCBI Taxonomy" id="1028688"/>
    <lineage>
        <taxon>Eukaryota</taxon>
        <taxon>Metazoa</taxon>
        <taxon>Spiralia</taxon>
        <taxon>Lophotrochozoa</taxon>
        <taxon>Mollusca</taxon>
        <taxon>Gastropoda</taxon>
        <taxon>Heterobranchia</taxon>
        <taxon>Euthyneura</taxon>
        <taxon>Panpulmonata</taxon>
        <taxon>Eupulmonata</taxon>
        <taxon>Stylommatophora</taxon>
        <taxon>Helicina</taxon>
        <taxon>Arionoidea</taxon>
        <taxon>Arionidae</taxon>
        <taxon>Arion</taxon>
    </lineage>
</organism>
<dbReference type="PANTHER" id="PTHR31859:SF1">
    <property type="entry name" value="TETRATRICOPEPTIDE REPEAT PROTEIN 39C"/>
    <property type="match status" value="1"/>
</dbReference>
<proteinExistence type="predicted"/>
<protein>
    <submittedName>
        <fullName evidence="1">Uncharacterized protein</fullName>
    </submittedName>
</protein>
<sequence length="80" mass="9174">KLSEAQKVLQETEKRCSSQDGFVKSVKRKFSRKKKVAEAALRMEERITHQVIIADCLLYQAVLVFTNQDISSYVKGGWLL</sequence>
<feature type="non-terminal residue" evidence="1">
    <location>
        <position position="1"/>
    </location>
</feature>
<dbReference type="AlphaFoldDB" id="A0A0B6YD29"/>
<dbReference type="Pfam" id="PF10300">
    <property type="entry name" value="Iml2-TPR_39"/>
    <property type="match status" value="1"/>
</dbReference>
<accession>A0A0B6YD29</accession>
<dbReference type="EMBL" id="HACG01007158">
    <property type="protein sequence ID" value="CEK54023.1"/>
    <property type="molecule type" value="Transcribed_RNA"/>
</dbReference>
<dbReference type="PANTHER" id="PTHR31859">
    <property type="entry name" value="TETRATRICOPEPTIDE REPEAT PROTEIN 39 FAMILY MEMBER"/>
    <property type="match status" value="1"/>
</dbReference>
<feature type="non-terminal residue" evidence="1">
    <location>
        <position position="80"/>
    </location>
</feature>
<name>A0A0B6YD29_9EUPU</name>
<reference evidence="1" key="1">
    <citation type="submission" date="2014-12" db="EMBL/GenBank/DDBJ databases">
        <title>Insight into the proteome of Arion vulgaris.</title>
        <authorList>
            <person name="Aradska J."/>
            <person name="Bulat T."/>
            <person name="Smidak R."/>
            <person name="Sarate P."/>
            <person name="Gangsoo J."/>
            <person name="Sialana F."/>
            <person name="Bilban M."/>
            <person name="Lubec G."/>
        </authorList>
    </citation>
    <scope>NUCLEOTIDE SEQUENCE</scope>
    <source>
        <tissue evidence="1">Skin</tissue>
    </source>
</reference>
<gene>
    <name evidence="1" type="primary">ORF21777</name>
</gene>